<evidence type="ECO:0000313" key="2">
    <source>
        <dbReference type="EMBL" id="EHJ93403.1"/>
    </source>
</evidence>
<evidence type="ECO:0000259" key="1">
    <source>
        <dbReference type="Pfam" id="PF02775"/>
    </source>
</evidence>
<dbReference type="SUPFAM" id="SSF52518">
    <property type="entry name" value="Thiamin diphosphate-binding fold (THDP-binding)"/>
    <property type="match status" value="1"/>
</dbReference>
<accession>A0A7U9GGK4</accession>
<dbReference type="Gene3D" id="3.40.50.970">
    <property type="match status" value="1"/>
</dbReference>
<dbReference type="InterPro" id="IPR029061">
    <property type="entry name" value="THDP-binding"/>
</dbReference>
<dbReference type="Pfam" id="PF02775">
    <property type="entry name" value="TPP_enzyme_C"/>
    <property type="match status" value="1"/>
</dbReference>
<dbReference type="EMBL" id="JH393257">
    <property type="protein sequence ID" value="EHJ93403.1"/>
    <property type="molecule type" value="Genomic_DNA"/>
</dbReference>
<dbReference type="InterPro" id="IPR011766">
    <property type="entry name" value="TPP_enzyme_TPP-bd"/>
</dbReference>
<dbReference type="GO" id="GO:0003824">
    <property type="term" value="F:catalytic activity"/>
    <property type="evidence" value="ECO:0007669"/>
    <property type="project" value="InterPro"/>
</dbReference>
<name>A0A7U9GGK4_9GAMM</name>
<dbReference type="GO" id="GO:0030976">
    <property type="term" value="F:thiamine pyrophosphate binding"/>
    <property type="evidence" value="ECO:0007669"/>
    <property type="project" value="InterPro"/>
</dbReference>
<organism evidence="2 3">
    <name type="scientific">Vreelandella boliviensis LC1</name>
    <dbReference type="NCBI Taxonomy" id="1072583"/>
    <lineage>
        <taxon>Bacteria</taxon>
        <taxon>Pseudomonadati</taxon>
        <taxon>Pseudomonadota</taxon>
        <taxon>Gammaproteobacteria</taxon>
        <taxon>Oceanospirillales</taxon>
        <taxon>Halomonadaceae</taxon>
        <taxon>Vreelandella</taxon>
    </lineage>
</organism>
<dbReference type="Proteomes" id="UP000005756">
    <property type="component" value="Unassembled WGS sequence"/>
</dbReference>
<reference evidence="2 3" key="1">
    <citation type="submission" date="2011-10" db="EMBL/GenBank/DDBJ databases">
        <authorList>
            <person name="Quillaguamn J."/>
            <person name="Guzmn D."/>
            <person name="Balderrama-Subieta A."/>
            <person name="Cardona-Ortuo C."/>
            <person name="Guevara-Martnez M."/>
            <person name="Callisaya-Quispe N."/>
        </authorList>
    </citation>
    <scope>NUCLEOTIDE SEQUENCE [LARGE SCALE GENOMIC DNA]</scope>
    <source>
        <strain evidence="2 3">LC1</strain>
    </source>
</reference>
<feature type="domain" description="Thiamine pyrophosphate enzyme TPP-binding" evidence="1">
    <location>
        <begin position="2"/>
        <end position="67"/>
    </location>
</feature>
<dbReference type="GO" id="GO:0044281">
    <property type="term" value="P:small molecule metabolic process"/>
    <property type="evidence" value="ECO:0007669"/>
    <property type="project" value="UniProtKB-ARBA"/>
</dbReference>
<sequence length="68" mass="7672">MVYKNSPLSFVELEQKVEGLLDTYTKLENPDLGCVAQAMGLWGKRVEREDRLEDAIDDWLAFPGPCLG</sequence>
<evidence type="ECO:0000313" key="3">
    <source>
        <dbReference type="Proteomes" id="UP000005756"/>
    </source>
</evidence>
<gene>
    <name evidence="2" type="ORF">KUC_0350</name>
</gene>
<dbReference type="AlphaFoldDB" id="A0A7U9GGK4"/>
<proteinExistence type="predicted"/>
<protein>
    <recommendedName>
        <fullName evidence="1">Thiamine pyrophosphate enzyme TPP-binding domain-containing protein</fullName>
    </recommendedName>
</protein>